<reference evidence="1" key="2">
    <citation type="submission" date="2012-12" db="EMBL/GenBank/DDBJ databases">
        <authorList>
            <person name="Gao Y.W."/>
            <person name="Fan S.T."/>
            <person name="Sun H.T."/>
            <person name="Wang Z."/>
            <person name="Gao X.L."/>
            <person name="Li Y.G."/>
            <person name="Wang T.C."/>
            <person name="Zhang K."/>
            <person name="Xu W.W."/>
            <person name="Yu Z.J."/>
            <person name="Xia X.Z."/>
        </authorList>
    </citation>
    <scope>NUCLEOTIDE SEQUENCE</scope>
    <source>
        <strain evidence="1">FR3</strain>
    </source>
</reference>
<gene>
    <name evidence="1 2" type="ORF">Bm8078</name>
    <name evidence="1" type="ORF">BM_Bm8078</name>
</gene>
<evidence type="ECO:0000313" key="1">
    <source>
        <dbReference type="EMBL" id="CRZ22023.1"/>
    </source>
</evidence>
<reference evidence="1" key="1">
    <citation type="journal article" date="2007" name="Science">
        <title>Draft genome of the filarial nematode parasite Brugia malayi.</title>
        <authorList>
            <person name="Ghedin E."/>
            <person name="Wang S."/>
            <person name="Spiro D."/>
            <person name="Caler E."/>
            <person name="Zhao Q."/>
            <person name="Crabtree J."/>
            <person name="Allen J.E."/>
            <person name="Delcher A.L."/>
            <person name="Guiliano D.B."/>
            <person name="Miranda-Saavedra D."/>
            <person name="Angiuoli S.V."/>
            <person name="Creasy T."/>
            <person name="Amedeo P."/>
            <person name="Haas B."/>
            <person name="El-Sayed N.M."/>
            <person name="Wortman J.R."/>
            <person name="Feldblyum T."/>
            <person name="Tallon L."/>
            <person name="Schatz M."/>
            <person name="Shumway M."/>
            <person name="Koo H."/>
            <person name="Salzberg S.L."/>
            <person name="Schobel S."/>
            <person name="Pertea M."/>
            <person name="Pop M."/>
            <person name="White O."/>
            <person name="Barton G.J."/>
            <person name="Carlow C.K."/>
            <person name="Crawford M.J."/>
            <person name="Daub J."/>
            <person name="Dimmic M.W."/>
            <person name="Estes C.F."/>
            <person name="Foster J.M."/>
            <person name="Ganatra M."/>
            <person name="Gregory W.F."/>
            <person name="Johnson N.M."/>
            <person name="Jin J."/>
            <person name="Komuniecki R."/>
            <person name="Korf I."/>
            <person name="Kumar S."/>
            <person name="Laney S."/>
            <person name="Li B.W."/>
            <person name="Li W."/>
            <person name="Lindblom T.H."/>
            <person name="Lustigman S."/>
            <person name="Ma D."/>
            <person name="Maina C.V."/>
            <person name="Martin D.M."/>
            <person name="McCarter J.P."/>
            <person name="McReynolds L."/>
            <person name="Mitreva M."/>
            <person name="Nutman T.B."/>
            <person name="Parkinson J."/>
            <person name="Peregrin-Alvarez J.M."/>
            <person name="Poole C."/>
            <person name="Ren Q."/>
            <person name="Saunders L."/>
            <person name="Sluder A.E."/>
            <person name="Smith K."/>
            <person name="Stanke M."/>
            <person name="Unnasch T.R."/>
            <person name="Ware J."/>
            <person name="Wei A.D."/>
            <person name="Weil G."/>
            <person name="Williams D.J."/>
            <person name="Zhang Y."/>
            <person name="Williams S.A."/>
            <person name="Fraser-Liggett C."/>
            <person name="Slatko B."/>
            <person name="Blaxter M.L."/>
            <person name="Scott A.L."/>
        </authorList>
    </citation>
    <scope>NUCLEOTIDE SEQUENCE</scope>
    <source>
        <strain evidence="1">FR3</strain>
    </source>
</reference>
<dbReference type="AlphaFoldDB" id="A0A0H5S072"/>
<sequence length="218" mass="25081">MQVIKIDNHILTLKRSEIIGNINYNTTDLIWQSCWYILLSSFIAVVKLPTQHNQDQLSQKSCYIDQIFLASISAAEIITDYKVDKLWDDGSLIQTTQVEECMFIMKYKSRYALCAFRNISKISAETAFDGGTAEISTDYKVDRFWDDGLLIQTTQVEGSAEIITDYKVDKLWNDGSLIQTRQVEELILSNCDRMEDGRVSILEEKPLLFVRNTLNLIK</sequence>
<accession>A0A0H5S072</accession>
<protein>
    <submittedName>
        <fullName evidence="1">Bm8078</fullName>
    </submittedName>
</protein>
<name>A0A0H5S072_BRUMA</name>
<dbReference type="EMBL" id="LN855375">
    <property type="protein sequence ID" value="CRZ22023.1"/>
    <property type="molecule type" value="Genomic_DNA"/>
</dbReference>
<organism evidence="1">
    <name type="scientific">Brugia malayi</name>
    <name type="common">Filarial nematode worm</name>
    <dbReference type="NCBI Taxonomy" id="6279"/>
    <lineage>
        <taxon>Eukaryota</taxon>
        <taxon>Metazoa</taxon>
        <taxon>Ecdysozoa</taxon>
        <taxon>Nematoda</taxon>
        <taxon>Chromadorea</taxon>
        <taxon>Rhabditida</taxon>
        <taxon>Spirurina</taxon>
        <taxon>Spiruromorpha</taxon>
        <taxon>Filarioidea</taxon>
        <taxon>Onchocercidae</taxon>
        <taxon>Brugia</taxon>
    </lineage>
</organism>
<evidence type="ECO:0000313" key="2">
    <source>
        <dbReference type="WormBase" id="Bm8078"/>
    </source>
</evidence>
<dbReference type="WormBase" id="Bm8078">
    <property type="protein sequence ID" value="BM45072"/>
    <property type="gene ID" value="WBGene00228339"/>
</dbReference>
<proteinExistence type="predicted"/>